<organism evidence="2">
    <name type="scientific">Oryza meridionalis</name>
    <dbReference type="NCBI Taxonomy" id="40149"/>
    <lineage>
        <taxon>Eukaryota</taxon>
        <taxon>Viridiplantae</taxon>
        <taxon>Streptophyta</taxon>
        <taxon>Embryophyta</taxon>
        <taxon>Tracheophyta</taxon>
        <taxon>Spermatophyta</taxon>
        <taxon>Magnoliopsida</taxon>
        <taxon>Liliopsida</taxon>
        <taxon>Poales</taxon>
        <taxon>Poaceae</taxon>
        <taxon>BOP clade</taxon>
        <taxon>Oryzoideae</taxon>
        <taxon>Oryzeae</taxon>
        <taxon>Oryzinae</taxon>
        <taxon>Oryza</taxon>
    </lineage>
</organism>
<name>A0A0E0ERQ6_9ORYZ</name>
<evidence type="ECO:0000313" key="3">
    <source>
        <dbReference type="Proteomes" id="UP000008021"/>
    </source>
</evidence>
<dbReference type="Gramene" id="OMERI09G06730.1">
    <property type="protein sequence ID" value="OMERI09G06730.1"/>
    <property type="gene ID" value="OMERI09G06730"/>
</dbReference>
<dbReference type="AlphaFoldDB" id="A0A0E0ERQ6"/>
<evidence type="ECO:0000313" key="2">
    <source>
        <dbReference type="EnsemblPlants" id="OMERI09G06730.1"/>
    </source>
</evidence>
<dbReference type="Proteomes" id="UP000008021">
    <property type="component" value="Chromosome 9"/>
</dbReference>
<keyword evidence="1" id="KW-1133">Transmembrane helix</keyword>
<accession>A0A0E0ERQ6</accession>
<dbReference type="HOGENOM" id="CLU_1613456_0_0_1"/>
<feature type="transmembrane region" description="Helical" evidence="1">
    <location>
        <begin position="83"/>
        <end position="108"/>
    </location>
</feature>
<keyword evidence="3" id="KW-1185">Reference proteome</keyword>
<reference evidence="2" key="1">
    <citation type="submission" date="2015-04" db="UniProtKB">
        <authorList>
            <consortium name="EnsemblPlants"/>
        </authorList>
    </citation>
    <scope>IDENTIFICATION</scope>
</reference>
<protein>
    <submittedName>
        <fullName evidence="2">Uncharacterized protein</fullName>
    </submittedName>
</protein>
<reference evidence="2" key="2">
    <citation type="submission" date="2018-05" db="EMBL/GenBank/DDBJ databases">
        <title>OmerRS3 (Oryza meridionalis Reference Sequence Version 3).</title>
        <authorList>
            <person name="Zhang J."/>
            <person name="Kudrna D."/>
            <person name="Lee S."/>
            <person name="Talag J."/>
            <person name="Welchert J."/>
            <person name="Wing R.A."/>
        </authorList>
    </citation>
    <scope>NUCLEOTIDE SEQUENCE [LARGE SCALE GENOMIC DNA]</scope>
    <source>
        <strain evidence="2">cv. OR44</strain>
    </source>
</reference>
<proteinExistence type="predicted"/>
<dbReference type="EnsemblPlants" id="OMERI09G06730.1">
    <property type="protein sequence ID" value="OMERI09G06730.1"/>
    <property type="gene ID" value="OMERI09G06730"/>
</dbReference>
<evidence type="ECO:0000256" key="1">
    <source>
        <dbReference type="SAM" id="Phobius"/>
    </source>
</evidence>
<keyword evidence="1" id="KW-0472">Membrane</keyword>
<sequence>MPVPATPPSDRALRSIWIVHLFYRAGASAPVVSSDRKQTGREYTNLHQTLASLSASPAASQARRLASSFLTRAGPLPRPSPPLAYAVIVAAATTAAVGAVAAAAAALFQPSLPRRKIQPPKREGSASVQYISSTCKLGSASVQYISSTCKLVVGSLLAIATNSFL</sequence>
<keyword evidence="1" id="KW-0812">Transmembrane</keyword>